<organism evidence="1 2">
    <name type="scientific">Diutina rugosa</name>
    <name type="common">Yeast</name>
    <name type="synonym">Candida rugosa</name>
    <dbReference type="NCBI Taxonomy" id="5481"/>
    <lineage>
        <taxon>Eukaryota</taxon>
        <taxon>Fungi</taxon>
        <taxon>Dikarya</taxon>
        <taxon>Ascomycota</taxon>
        <taxon>Saccharomycotina</taxon>
        <taxon>Pichiomycetes</taxon>
        <taxon>Debaryomycetaceae</taxon>
        <taxon>Diutina</taxon>
    </lineage>
</organism>
<protein>
    <submittedName>
        <fullName evidence="1">Uncharacterized protein</fullName>
    </submittedName>
</protein>
<sequence>MKSLPLELYREIAGHLDDESISALVLAFRRHQISDGRLLKRRRLQSPWHHDAAVVFENLLLDGMLHIDAETLTKSELFMADDKLSVSINVCDTPLLSIVSKSLIGKVFVFCTPPFKTKWCCGVPESITRLALSNIRLGREFAMPPCLLDLEVFNCELRCRLPNNITKIVASSSVLTSLPASLEVLVAEASPLTFDSCPTGLIHLQLQSVVCDQSIIHEIITKNIHHLRCLEIDSWSISQRSPSHDDLLRILPPYNHGLQSLRINLTVLVDPNSLDSGDLDLSTIRDPLMAVALKALTKLTIFVDVNDVNITGVFPNLLFLKLTPTSSSITYSVKLRHTKLRCCVIEEASCVSVACNQLCRVEAWGCKKLMNALWLAHQSIMLSCVGKTRGRLRVGYVHSISDVNFKTSEFAYNGYLHSDSGQTNYYGSVTNCSIDARKIRLVCGTIIGLKVINCENLELEMFSGRDKSMQEMHDLFPSTLKKLSYTEHNPWNHASLYHLAHLNQLKELTLRQVKCPPGMIIPLTVDKLQLELVSTTILRLSPNRIKHINLLNCNIQWVSYKHLHSSQLKWLISKSGKVNIDRQYFPCSCTVVVDERII</sequence>
<dbReference type="EMBL" id="SWFT01000122">
    <property type="protein sequence ID" value="KAA8899587.1"/>
    <property type="molecule type" value="Genomic_DNA"/>
</dbReference>
<proteinExistence type="predicted"/>
<evidence type="ECO:0000313" key="1">
    <source>
        <dbReference type="EMBL" id="KAA8899587.1"/>
    </source>
</evidence>
<evidence type="ECO:0000313" key="2">
    <source>
        <dbReference type="Proteomes" id="UP000449547"/>
    </source>
</evidence>
<dbReference type="AlphaFoldDB" id="A0A642UIC6"/>
<reference evidence="1 2" key="1">
    <citation type="submission" date="2019-07" db="EMBL/GenBank/DDBJ databases">
        <title>Genome assembly of two rare yeast pathogens: Diutina rugosa and Trichomonascus ciferrii.</title>
        <authorList>
            <person name="Mixao V."/>
            <person name="Saus E."/>
            <person name="Hansen A."/>
            <person name="Lass-Flor C."/>
            <person name="Gabaldon T."/>
        </authorList>
    </citation>
    <scope>NUCLEOTIDE SEQUENCE [LARGE SCALE GENOMIC DNA]</scope>
    <source>
        <strain evidence="1 2">CBS 613</strain>
    </source>
</reference>
<keyword evidence="2" id="KW-1185">Reference proteome</keyword>
<comment type="caution">
    <text evidence="1">The sequence shown here is derived from an EMBL/GenBank/DDBJ whole genome shotgun (WGS) entry which is preliminary data.</text>
</comment>
<gene>
    <name evidence="1" type="ORF">DIURU_004254</name>
</gene>
<dbReference type="VEuPathDB" id="FungiDB:DIURU_004254"/>
<accession>A0A642UIC6</accession>
<dbReference type="GeneID" id="54782905"/>
<dbReference type="Proteomes" id="UP000449547">
    <property type="component" value="Unassembled WGS sequence"/>
</dbReference>
<name>A0A642UIC6_DIURU</name>
<dbReference type="RefSeq" id="XP_034010988.1">
    <property type="nucleotide sequence ID" value="XM_034157107.1"/>
</dbReference>